<dbReference type="SUPFAM" id="SSF53474">
    <property type="entry name" value="alpha/beta-Hydrolases"/>
    <property type="match status" value="1"/>
</dbReference>
<dbReference type="Pfam" id="PF12697">
    <property type="entry name" value="Abhydrolase_6"/>
    <property type="match status" value="1"/>
</dbReference>
<accession>A0AAD6U787</accession>
<dbReference type="InterPro" id="IPR000073">
    <property type="entry name" value="AB_hydrolase_1"/>
</dbReference>
<evidence type="ECO:0000313" key="3">
    <source>
        <dbReference type="Proteomes" id="UP001222325"/>
    </source>
</evidence>
<dbReference type="Gene3D" id="3.40.50.1820">
    <property type="entry name" value="alpha/beta hydrolase"/>
    <property type="match status" value="1"/>
</dbReference>
<evidence type="ECO:0000313" key="2">
    <source>
        <dbReference type="EMBL" id="KAJ7093412.1"/>
    </source>
</evidence>
<dbReference type="GO" id="GO:0016787">
    <property type="term" value="F:hydrolase activity"/>
    <property type="evidence" value="ECO:0007669"/>
    <property type="project" value="UniProtKB-KW"/>
</dbReference>
<comment type="caution">
    <text evidence="2">The sequence shown here is derived from an EMBL/GenBank/DDBJ whole genome shotgun (WGS) entry which is preliminary data.</text>
</comment>
<protein>
    <submittedName>
        <fullName evidence="2">Alpha/beta hydrolase fold-1</fullName>
    </submittedName>
</protein>
<proteinExistence type="predicted"/>
<gene>
    <name evidence="2" type="ORF">B0H15DRAFT_947536</name>
</gene>
<dbReference type="Proteomes" id="UP001222325">
    <property type="component" value="Unassembled WGS sequence"/>
</dbReference>
<keyword evidence="2" id="KW-0378">Hydrolase</keyword>
<organism evidence="2 3">
    <name type="scientific">Mycena belliarum</name>
    <dbReference type="NCBI Taxonomy" id="1033014"/>
    <lineage>
        <taxon>Eukaryota</taxon>
        <taxon>Fungi</taxon>
        <taxon>Dikarya</taxon>
        <taxon>Basidiomycota</taxon>
        <taxon>Agaricomycotina</taxon>
        <taxon>Agaricomycetes</taxon>
        <taxon>Agaricomycetidae</taxon>
        <taxon>Agaricales</taxon>
        <taxon>Marasmiineae</taxon>
        <taxon>Mycenaceae</taxon>
        <taxon>Mycena</taxon>
    </lineage>
</organism>
<feature type="domain" description="AB hydrolase-1" evidence="1">
    <location>
        <begin position="43"/>
        <end position="316"/>
    </location>
</feature>
<keyword evidence="3" id="KW-1185">Reference proteome</keyword>
<reference evidence="2" key="1">
    <citation type="submission" date="2023-03" db="EMBL/GenBank/DDBJ databases">
        <title>Massive genome expansion in bonnet fungi (Mycena s.s.) driven by repeated elements and novel gene families across ecological guilds.</title>
        <authorList>
            <consortium name="Lawrence Berkeley National Laboratory"/>
            <person name="Harder C.B."/>
            <person name="Miyauchi S."/>
            <person name="Viragh M."/>
            <person name="Kuo A."/>
            <person name="Thoen E."/>
            <person name="Andreopoulos B."/>
            <person name="Lu D."/>
            <person name="Skrede I."/>
            <person name="Drula E."/>
            <person name="Henrissat B."/>
            <person name="Morin E."/>
            <person name="Kohler A."/>
            <person name="Barry K."/>
            <person name="LaButti K."/>
            <person name="Morin E."/>
            <person name="Salamov A."/>
            <person name="Lipzen A."/>
            <person name="Mereny Z."/>
            <person name="Hegedus B."/>
            <person name="Baldrian P."/>
            <person name="Stursova M."/>
            <person name="Weitz H."/>
            <person name="Taylor A."/>
            <person name="Grigoriev I.V."/>
            <person name="Nagy L.G."/>
            <person name="Martin F."/>
            <person name="Kauserud H."/>
        </authorList>
    </citation>
    <scope>NUCLEOTIDE SEQUENCE</scope>
    <source>
        <strain evidence="2">CBHHK173m</strain>
    </source>
</reference>
<evidence type="ECO:0000259" key="1">
    <source>
        <dbReference type="Pfam" id="PF12697"/>
    </source>
</evidence>
<name>A0AAD6U787_9AGAR</name>
<dbReference type="AlphaFoldDB" id="A0AAD6U787"/>
<sequence length="337" mass="37360">MYTETIVFDCPPASTDPSGSVLKMVAKWYSVGESTSNEAGFTLLFAHCVGAHKEQWEPTIEELIRLQRHKAPRERVREAWSFDWPSHGDAAVLNRAFIARNRDTGIAASEWAKAIAAFVRSRLQGKRLVVMGHSAACSAVMLSIKDIAVADIPYAAIVLIEPTFGTREEFNRHIAPSLPKAIEVISALRAQWPSRAAAHAWLQRLPQWKSWDARVLRIYTEYGLADTPDGKVEVKCDRRQEALAYADPTPHFAAVEELARVSHAIPIHLVYASRSHAVPRPVQDALPNAAANRVFASFTRLEGGHLLVQEDPDRVALMISTVLDSVGAQELLPNHKL</sequence>
<dbReference type="EMBL" id="JARJCN010000016">
    <property type="protein sequence ID" value="KAJ7093412.1"/>
    <property type="molecule type" value="Genomic_DNA"/>
</dbReference>
<dbReference type="InterPro" id="IPR029058">
    <property type="entry name" value="AB_hydrolase_fold"/>
</dbReference>